<accession>A0A841JUS7</accession>
<evidence type="ECO:0000313" key="3">
    <source>
        <dbReference type="EMBL" id="MBB6144910.1"/>
    </source>
</evidence>
<proteinExistence type="predicted"/>
<feature type="region of interest" description="Disordered" evidence="1">
    <location>
        <begin position="30"/>
        <end position="142"/>
    </location>
</feature>
<dbReference type="RefSeq" id="WP_050059542.1">
    <property type="nucleotide sequence ID" value="NZ_JACHEK010000005.1"/>
</dbReference>
<keyword evidence="4" id="KW-1185">Reference proteome</keyword>
<feature type="compositionally biased region" description="Pro residues" evidence="1">
    <location>
        <begin position="64"/>
        <end position="73"/>
    </location>
</feature>
<feature type="compositionally biased region" description="Low complexity" evidence="1">
    <location>
        <begin position="107"/>
        <end position="118"/>
    </location>
</feature>
<feature type="chain" id="PRO_5032523438" evidence="2">
    <location>
        <begin position="24"/>
        <end position="210"/>
    </location>
</feature>
<dbReference type="PROSITE" id="PS51257">
    <property type="entry name" value="PROKAR_LIPOPROTEIN"/>
    <property type="match status" value="1"/>
</dbReference>
<reference evidence="3 4" key="1">
    <citation type="submission" date="2020-08" db="EMBL/GenBank/DDBJ databases">
        <title>Genomic Encyclopedia of Type Strains, Phase IV (KMG-IV): sequencing the most valuable type-strain genomes for metagenomic binning, comparative biology and taxonomic classification.</title>
        <authorList>
            <person name="Goeker M."/>
        </authorList>
    </citation>
    <scope>NUCLEOTIDE SEQUENCE [LARGE SCALE GENOMIC DNA]</scope>
    <source>
        <strain evidence="3 4">DSM 103733</strain>
    </source>
</reference>
<evidence type="ECO:0000256" key="2">
    <source>
        <dbReference type="SAM" id="SignalP"/>
    </source>
</evidence>
<evidence type="ECO:0000256" key="1">
    <source>
        <dbReference type="SAM" id="MobiDB-lite"/>
    </source>
</evidence>
<sequence>MKSARKMAAFMLLATLLAGCTHKTPVVTPVAAQAPPLPPKPIGQVAALPPVPQPEVPKVGPPGSDEPPQPPPSKPKRTTRRKPTKPTTTTPASGDQTTATKDPAKETPPAAVTQQAAAGDAPETSPIGQLSTAGESTGTPTRQTVLDIIASTEKGLGDLKRTLSPAEQQTTMQIRTFLGKAKQALTQDDLDGAHTLAVKAKVLLDELTKS</sequence>
<dbReference type="Proteomes" id="UP000538666">
    <property type="component" value="Unassembled WGS sequence"/>
</dbReference>
<dbReference type="OrthoDB" id="123415at2"/>
<feature type="signal peptide" evidence="2">
    <location>
        <begin position="1"/>
        <end position="23"/>
    </location>
</feature>
<comment type="caution">
    <text evidence="3">The sequence shown here is derived from an EMBL/GenBank/DDBJ whole genome shotgun (WGS) entry which is preliminary data.</text>
</comment>
<dbReference type="AlphaFoldDB" id="A0A841JUS7"/>
<protein>
    <submittedName>
        <fullName evidence="3">Outer membrane biosynthesis protein TonB</fullName>
    </submittedName>
</protein>
<gene>
    <name evidence="3" type="ORF">HNQ77_002866</name>
</gene>
<evidence type="ECO:0000313" key="4">
    <source>
        <dbReference type="Proteomes" id="UP000538666"/>
    </source>
</evidence>
<keyword evidence="2" id="KW-0732">Signal</keyword>
<name>A0A841JUS7_9BACT</name>
<feature type="compositionally biased region" description="Basic residues" evidence="1">
    <location>
        <begin position="74"/>
        <end position="84"/>
    </location>
</feature>
<feature type="compositionally biased region" description="Polar residues" evidence="1">
    <location>
        <begin position="126"/>
        <end position="142"/>
    </location>
</feature>
<organism evidence="3 4">
    <name type="scientific">Silvibacterium bohemicum</name>
    <dbReference type="NCBI Taxonomy" id="1577686"/>
    <lineage>
        <taxon>Bacteria</taxon>
        <taxon>Pseudomonadati</taxon>
        <taxon>Acidobacteriota</taxon>
        <taxon>Terriglobia</taxon>
        <taxon>Terriglobales</taxon>
        <taxon>Acidobacteriaceae</taxon>
        <taxon>Silvibacterium</taxon>
    </lineage>
</organism>
<dbReference type="EMBL" id="JACHEK010000005">
    <property type="protein sequence ID" value="MBB6144910.1"/>
    <property type="molecule type" value="Genomic_DNA"/>
</dbReference>